<proteinExistence type="inferred from homology"/>
<sequence length="105" mass="11056">MAGSFQTGATELTTAAGDMVHTNELLQDEARQLAQAVDSVQGAWSGAAAQAFTNLMTQYNDDFTKLNTALFNIAEQVSGSAADYSKQEEEASADISAIMQTLSDG</sequence>
<dbReference type="NCBIfam" id="TIGR03930">
    <property type="entry name" value="WXG100_ESAT6"/>
    <property type="match status" value="1"/>
</dbReference>
<dbReference type="EMBL" id="SOCP01000010">
    <property type="protein sequence ID" value="TDV47169.1"/>
    <property type="molecule type" value="Genomic_DNA"/>
</dbReference>
<dbReference type="AlphaFoldDB" id="A0A4R7VDU9"/>
<dbReference type="RefSeq" id="WP_133905653.1">
    <property type="nucleotide sequence ID" value="NZ_SOCP01000010.1"/>
</dbReference>
<keyword evidence="3" id="KW-1185">Reference proteome</keyword>
<accession>A0A4R7VDU9</accession>
<dbReference type="Gene3D" id="1.10.287.1060">
    <property type="entry name" value="ESAT-6-like"/>
    <property type="match status" value="1"/>
</dbReference>
<comment type="similarity">
    <text evidence="1">Belongs to the WXG100 family.</text>
</comment>
<dbReference type="OrthoDB" id="4554345at2"/>
<evidence type="ECO:0000313" key="3">
    <source>
        <dbReference type="Proteomes" id="UP000294927"/>
    </source>
</evidence>
<dbReference type="InterPro" id="IPR036689">
    <property type="entry name" value="ESAT-6-like_sf"/>
</dbReference>
<dbReference type="SUPFAM" id="SSF140453">
    <property type="entry name" value="EsxAB dimer-like"/>
    <property type="match status" value="1"/>
</dbReference>
<protein>
    <recommendedName>
        <fullName evidence="1">ESAT-6-like protein</fullName>
    </recommendedName>
</protein>
<organism evidence="2 3">
    <name type="scientific">Actinophytocola oryzae</name>
    <dbReference type="NCBI Taxonomy" id="502181"/>
    <lineage>
        <taxon>Bacteria</taxon>
        <taxon>Bacillati</taxon>
        <taxon>Actinomycetota</taxon>
        <taxon>Actinomycetes</taxon>
        <taxon>Pseudonocardiales</taxon>
        <taxon>Pseudonocardiaceae</taxon>
    </lineage>
</organism>
<evidence type="ECO:0000256" key="1">
    <source>
        <dbReference type="RuleBase" id="RU362001"/>
    </source>
</evidence>
<evidence type="ECO:0000313" key="2">
    <source>
        <dbReference type="EMBL" id="TDV47169.1"/>
    </source>
</evidence>
<dbReference type="InterPro" id="IPR010310">
    <property type="entry name" value="T7SS_ESAT-6-like"/>
</dbReference>
<name>A0A4R7VDU9_9PSEU</name>
<dbReference type="Pfam" id="PF06013">
    <property type="entry name" value="WXG100"/>
    <property type="match status" value="1"/>
</dbReference>
<comment type="caution">
    <text evidence="2">The sequence shown here is derived from an EMBL/GenBank/DDBJ whole genome shotgun (WGS) entry which is preliminary data.</text>
</comment>
<reference evidence="2 3" key="1">
    <citation type="submission" date="2019-03" db="EMBL/GenBank/DDBJ databases">
        <title>Genomic Encyclopedia of Archaeal and Bacterial Type Strains, Phase II (KMG-II): from individual species to whole genera.</title>
        <authorList>
            <person name="Goeker M."/>
        </authorList>
    </citation>
    <scope>NUCLEOTIDE SEQUENCE [LARGE SCALE GENOMIC DNA]</scope>
    <source>
        <strain evidence="2 3">DSM 45499</strain>
    </source>
</reference>
<dbReference type="Proteomes" id="UP000294927">
    <property type="component" value="Unassembled WGS sequence"/>
</dbReference>
<gene>
    <name evidence="2" type="ORF">CLV71_110353</name>
</gene>